<organism evidence="1 2">
    <name type="scientific">Leptospira ilyithenensis</name>
    <dbReference type="NCBI Taxonomy" id="2484901"/>
    <lineage>
        <taxon>Bacteria</taxon>
        <taxon>Pseudomonadati</taxon>
        <taxon>Spirochaetota</taxon>
        <taxon>Spirochaetia</taxon>
        <taxon>Leptospirales</taxon>
        <taxon>Leptospiraceae</taxon>
        <taxon>Leptospira</taxon>
    </lineage>
</organism>
<reference evidence="1" key="1">
    <citation type="journal article" date="2019" name="PLoS Negl. Trop. Dis.">
        <title>Revisiting the worldwide diversity of Leptospira species in the environment.</title>
        <authorList>
            <person name="Vincent A.T."/>
            <person name="Schiettekatte O."/>
            <person name="Bourhy P."/>
            <person name="Veyrier F.J."/>
            <person name="Picardeau M."/>
        </authorList>
    </citation>
    <scope>NUCLEOTIDE SEQUENCE [LARGE SCALE GENOMIC DNA]</scope>
    <source>
        <strain evidence="1">201400974</strain>
    </source>
</reference>
<proteinExistence type="predicted"/>
<dbReference type="Proteomes" id="UP000298264">
    <property type="component" value="Unassembled WGS sequence"/>
</dbReference>
<dbReference type="RefSeq" id="WP_135763185.1">
    <property type="nucleotide sequence ID" value="NZ_RQHV01000032.1"/>
</dbReference>
<dbReference type="EMBL" id="RQHV01000032">
    <property type="protein sequence ID" value="TGN13130.1"/>
    <property type="molecule type" value="Genomic_DNA"/>
</dbReference>
<comment type="caution">
    <text evidence="1">The sequence shown here is derived from an EMBL/GenBank/DDBJ whole genome shotgun (WGS) entry which is preliminary data.</text>
</comment>
<gene>
    <name evidence="1" type="ORF">EHS11_04305</name>
</gene>
<dbReference type="AlphaFoldDB" id="A0A4R9LSS5"/>
<name>A0A4R9LSS5_9LEPT</name>
<sequence length="168" mass="18347">MKFTKLLYLTAILSGFAFCKEESKYDDDYARVILLQLAMSNPSATASCSAAITRNTECFALSMGVPTTSIALSDAAIEAQCKNLRQTTFNNMSERAQACLFDCQEKDWGSKINSGSCKTQTTTALLASVSTSADLKTCIRSCIQTTDNLVNDSEINNLLLYNFIQIGE</sequence>
<protein>
    <submittedName>
        <fullName evidence="1">Uncharacterized protein</fullName>
    </submittedName>
</protein>
<keyword evidence="2" id="KW-1185">Reference proteome</keyword>
<dbReference type="OrthoDB" id="328929at2"/>
<accession>A0A4R9LSS5</accession>
<evidence type="ECO:0000313" key="2">
    <source>
        <dbReference type="Proteomes" id="UP000298264"/>
    </source>
</evidence>
<evidence type="ECO:0000313" key="1">
    <source>
        <dbReference type="EMBL" id="TGN13130.1"/>
    </source>
</evidence>